<sequence>MRLLRPFRGGSALDCHDAAADATVERVGAAGDELGGADCASMERVTSGGQAHWPERGPVAVLPSCRRVG</sequence>
<evidence type="ECO:0000313" key="1">
    <source>
        <dbReference type="EMBL" id="SNQ49363.1"/>
    </source>
</evidence>
<evidence type="ECO:0000313" key="2">
    <source>
        <dbReference type="Proteomes" id="UP000234331"/>
    </source>
</evidence>
<dbReference type="Proteomes" id="UP000234331">
    <property type="component" value="Unassembled WGS sequence"/>
</dbReference>
<keyword evidence="2" id="KW-1185">Reference proteome</keyword>
<reference evidence="1 2" key="1">
    <citation type="submission" date="2017-06" db="EMBL/GenBank/DDBJ databases">
        <authorList>
            <person name="Kim H.J."/>
            <person name="Triplett B.A."/>
        </authorList>
    </citation>
    <scope>NUCLEOTIDE SEQUENCE [LARGE SCALE GENOMIC DNA]</scope>
    <source>
        <strain evidence="1">FRACA_ARgP5</strain>
    </source>
</reference>
<dbReference type="AlphaFoldDB" id="A0A2I2KUL7"/>
<organism evidence="1 2">
    <name type="scientific">Frankia canadensis</name>
    <dbReference type="NCBI Taxonomy" id="1836972"/>
    <lineage>
        <taxon>Bacteria</taxon>
        <taxon>Bacillati</taxon>
        <taxon>Actinomycetota</taxon>
        <taxon>Actinomycetes</taxon>
        <taxon>Frankiales</taxon>
        <taxon>Frankiaceae</taxon>
        <taxon>Frankia</taxon>
    </lineage>
</organism>
<accession>A0A2I2KUL7</accession>
<name>A0A2I2KUL7_9ACTN</name>
<proteinExistence type="predicted"/>
<dbReference type="EMBL" id="FZMO01000248">
    <property type="protein sequence ID" value="SNQ49363.1"/>
    <property type="molecule type" value="Genomic_DNA"/>
</dbReference>
<protein>
    <submittedName>
        <fullName evidence="1">Uncharacterized protein</fullName>
    </submittedName>
</protein>
<gene>
    <name evidence="1" type="ORF">FRACA_3210002</name>
</gene>